<keyword evidence="3 10" id="KW-0812">Transmembrane</keyword>
<evidence type="ECO:0000256" key="4">
    <source>
        <dbReference type="ARBA" id="ARBA00022989"/>
    </source>
</evidence>
<dbReference type="EMBL" id="LSDB01000008">
    <property type="protein sequence ID" value="KXB58537.1"/>
    <property type="molecule type" value="Genomic_DNA"/>
</dbReference>
<keyword evidence="6 10" id="KW-0472">Membrane</keyword>
<evidence type="ECO:0000313" key="11">
    <source>
        <dbReference type="EMBL" id="KXB58537.1"/>
    </source>
</evidence>
<name>A0ABR5TPM9_9BACL</name>
<comment type="subcellular location">
    <subcellularLocation>
        <location evidence="1">Cell membrane</location>
        <topology evidence="1">Single-pass membrane protein</topology>
    </subcellularLocation>
</comment>
<evidence type="ECO:0000256" key="7">
    <source>
        <dbReference type="ARBA" id="ARBA00023210"/>
    </source>
</evidence>
<dbReference type="InterPro" id="IPR010379">
    <property type="entry name" value="EzrA"/>
</dbReference>
<sequence>MWRKIMVYFYIIIFALIIIGIIYLFVLKNRKKQELFPLLKEKDELERETITEELKKLKNLNISGKAKELYDDFENQWFEIQSVSIDELDKDLYFAESCIDKFNFKKADEVIFNSLELISEIKEKITNIKMNIKKLSDIESINKEKYEEIVKNYKELNRQLLAKRHQYGGAAENFENSIKELGPILEEFKKLTSVGKYIEAKDILSDLDSKLSNLKSKMLVLPDILKEIEKTAPTQIQTLRLNVEEMEKKGFKLSHLDITTKIENCIWQLNDAREKVKTGDIDLIESILDDIYDVVDELSNSLKNEIECKKYVEENYSEISNKIKVQDKLNNALYNNIKEIKNRYQIYSKDEEMVENNFNIISEIMEIKNDIDVYIKNQPRLNYKDLKEKILNLSRDIEKIEEEQTEYSKYLTSLREEEIASRKKLDSVNQEKEFIKRKLFNTRVPGFSERFIVLYKDVTDSYKCALEELQKEPMNIDIVKDSVKEVVESLNIYKREVENILVDIELIEKLIRYANRYRKDNIELHKQLTIAEQYYKEYRYTKSLDIIKNALNKIDSSIFDKKKEEILKKRKESMI</sequence>
<keyword evidence="5 9" id="KW-0175">Coiled coil</keyword>
<proteinExistence type="predicted"/>
<keyword evidence="2" id="KW-0132">Cell division</keyword>
<dbReference type="Proteomes" id="UP000070467">
    <property type="component" value="Unassembled WGS sequence"/>
</dbReference>
<evidence type="ECO:0000256" key="1">
    <source>
        <dbReference type="ARBA" id="ARBA00004162"/>
    </source>
</evidence>
<keyword evidence="7" id="KW-0717">Septation</keyword>
<reference evidence="11 12" key="1">
    <citation type="submission" date="2016-01" db="EMBL/GenBank/DDBJ databases">
        <authorList>
            <person name="Mitreva M."/>
            <person name="Pepin K.H."/>
            <person name="Mihindukulasuriya K.A."/>
            <person name="Fulton R."/>
            <person name="Fronick C."/>
            <person name="O'Laughlin M."/>
            <person name="Miner T."/>
            <person name="Herter B."/>
            <person name="Rosa B.A."/>
            <person name="Cordes M."/>
            <person name="Tomlinson C."/>
            <person name="Wollam A."/>
            <person name="Palsikar V.B."/>
            <person name="Mardis E.R."/>
            <person name="Wilson R.K."/>
        </authorList>
    </citation>
    <scope>NUCLEOTIDE SEQUENCE [LARGE SCALE GENOMIC DNA]</scope>
    <source>
        <strain evidence="11 12">KA00071</strain>
    </source>
</reference>
<evidence type="ECO:0000256" key="8">
    <source>
        <dbReference type="ARBA" id="ARBA00023306"/>
    </source>
</evidence>
<feature type="coiled-coil region" evidence="9">
    <location>
        <begin position="383"/>
        <end position="417"/>
    </location>
</feature>
<comment type="caution">
    <text evidence="11">The sequence shown here is derived from an EMBL/GenBank/DDBJ whole genome shotgun (WGS) entry which is preliminary data.</text>
</comment>
<evidence type="ECO:0000256" key="10">
    <source>
        <dbReference type="SAM" id="Phobius"/>
    </source>
</evidence>
<evidence type="ECO:0000313" key="12">
    <source>
        <dbReference type="Proteomes" id="UP000070467"/>
    </source>
</evidence>
<feature type="transmembrane region" description="Helical" evidence="10">
    <location>
        <begin position="7"/>
        <end position="26"/>
    </location>
</feature>
<accession>A0ABR5TPM9</accession>
<organism evidence="11 12">
    <name type="scientific">Gemelliphila asaccharolytica</name>
    <dbReference type="NCBI Taxonomy" id="502393"/>
    <lineage>
        <taxon>Bacteria</taxon>
        <taxon>Bacillati</taxon>
        <taxon>Bacillota</taxon>
        <taxon>Bacilli</taxon>
        <taxon>Bacillales</taxon>
        <taxon>Gemellaceae</taxon>
        <taxon>Gemelliphila</taxon>
    </lineage>
</organism>
<evidence type="ECO:0000256" key="2">
    <source>
        <dbReference type="ARBA" id="ARBA00022618"/>
    </source>
</evidence>
<keyword evidence="12" id="KW-1185">Reference proteome</keyword>
<protein>
    <submittedName>
        <fullName evidence="11">Septation ring formation regulator EzrA</fullName>
    </submittedName>
</protein>
<gene>
    <name evidence="11" type="ORF">HMPREF1871_00301</name>
</gene>
<keyword evidence="4 10" id="KW-1133">Transmembrane helix</keyword>
<evidence type="ECO:0000256" key="9">
    <source>
        <dbReference type="SAM" id="Coils"/>
    </source>
</evidence>
<keyword evidence="8" id="KW-0131">Cell cycle</keyword>
<feature type="coiled-coil region" evidence="9">
    <location>
        <begin position="118"/>
        <end position="166"/>
    </location>
</feature>
<dbReference type="Pfam" id="PF06160">
    <property type="entry name" value="EzrA"/>
    <property type="match status" value="1"/>
</dbReference>
<evidence type="ECO:0000256" key="5">
    <source>
        <dbReference type="ARBA" id="ARBA00023054"/>
    </source>
</evidence>
<evidence type="ECO:0000256" key="6">
    <source>
        <dbReference type="ARBA" id="ARBA00023136"/>
    </source>
</evidence>
<feature type="coiled-coil region" evidence="9">
    <location>
        <begin position="330"/>
        <end position="357"/>
    </location>
</feature>
<evidence type="ECO:0000256" key="3">
    <source>
        <dbReference type="ARBA" id="ARBA00022692"/>
    </source>
</evidence>